<evidence type="ECO:0000313" key="2">
    <source>
        <dbReference type="EMBL" id="RMZ53911.1"/>
    </source>
</evidence>
<evidence type="ECO:0000313" key="3">
    <source>
        <dbReference type="Proteomes" id="UP000279271"/>
    </source>
</evidence>
<feature type="non-terminal residue" evidence="2">
    <location>
        <position position="1"/>
    </location>
</feature>
<reference evidence="3" key="1">
    <citation type="journal article" date="2018" name="Algal Res.">
        <title>Characterization of plant carbon substrate utilization by Auxenochlorella protothecoides.</title>
        <authorList>
            <person name="Vogler B.W."/>
            <person name="Starkenburg S.R."/>
            <person name="Sudasinghe N."/>
            <person name="Schambach J.Y."/>
            <person name="Rollin J.A."/>
            <person name="Pattathil S."/>
            <person name="Barry A.N."/>
        </authorList>
    </citation>
    <scope>NUCLEOTIDE SEQUENCE [LARGE SCALE GENOMIC DNA]</scope>
    <source>
        <strain evidence="3">UTEX 25</strain>
    </source>
</reference>
<feature type="compositionally biased region" description="Basic and acidic residues" evidence="1">
    <location>
        <begin position="23"/>
        <end position="36"/>
    </location>
</feature>
<sequence length="90" mass="9230">SPRASAAPARQERAAEGPAPSRGDARAPTRGREGAERPGGTAARGEGLPERMRGRVGSLDGAPHAPARAPTVMQDAAGRRGAGNRRTGRR</sequence>
<protein>
    <submittedName>
        <fullName evidence="2">Uncharacterized protein</fullName>
    </submittedName>
</protein>
<organism evidence="2 3">
    <name type="scientific">Auxenochlorella protothecoides</name>
    <name type="common">Green microalga</name>
    <name type="synonym">Chlorella protothecoides</name>
    <dbReference type="NCBI Taxonomy" id="3075"/>
    <lineage>
        <taxon>Eukaryota</taxon>
        <taxon>Viridiplantae</taxon>
        <taxon>Chlorophyta</taxon>
        <taxon>core chlorophytes</taxon>
        <taxon>Trebouxiophyceae</taxon>
        <taxon>Chlorellales</taxon>
        <taxon>Chlorellaceae</taxon>
        <taxon>Auxenochlorella</taxon>
    </lineage>
</organism>
<evidence type="ECO:0000256" key="1">
    <source>
        <dbReference type="SAM" id="MobiDB-lite"/>
    </source>
</evidence>
<accession>A0A3M7KTQ3</accession>
<dbReference type="EMBL" id="QOKY01000186">
    <property type="protein sequence ID" value="RMZ53911.1"/>
    <property type="molecule type" value="Genomic_DNA"/>
</dbReference>
<gene>
    <name evidence="2" type="ORF">APUTEX25_005584</name>
</gene>
<dbReference type="AlphaFoldDB" id="A0A3M7KTQ3"/>
<dbReference type="Proteomes" id="UP000279271">
    <property type="component" value="Unassembled WGS sequence"/>
</dbReference>
<comment type="caution">
    <text evidence="2">The sequence shown here is derived from an EMBL/GenBank/DDBJ whole genome shotgun (WGS) entry which is preliminary data.</text>
</comment>
<feature type="region of interest" description="Disordered" evidence="1">
    <location>
        <begin position="1"/>
        <end position="90"/>
    </location>
</feature>
<name>A0A3M7KTQ3_AUXPR</name>
<proteinExistence type="predicted"/>